<evidence type="ECO:0000256" key="5">
    <source>
        <dbReference type="SAM" id="MobiDB-lite"/>
    </source>
</evidence>
<dbReference type="PANTHER" id="PTHR30055">
    <property type="entry name" value="HTH-TYPE TRANSCRIPTIONAL REGULATOR RUTR"/>
    <property type="match status" value="1"/>
</dbReference>
<keyword evidence="8" id="KW-1185">Reference proteome</keyword>
<evidence type="ECO:0000313" key="7">
    <source>
        <dbReference type="EMBL" id="NMH95605.1"/>
    </source>
</evidence>
<dbReference type="RefSeq" id="WP_169416247.1">
    <property type="nucleotide sequence ID" value="NZ_JAAXKZ010000222.1"/>
</dbReference>
<evidence type="ECO:0000259" key="6">
    <source>
        <dbReference type="PROSITE" id="PS50977"/>
    </source>
</evidence>
<dbReference type="GO" id="GO:0003700">
    <property type="term" value="F:DNA-binding transcription factor activity"/>
    <property type="evidence" value="ECO:0007669"/>
    <property type="project" value="TreeGrafter"/>
</dbReference>
<organism evidence="7 8">
    <name type="scientific">Pseudonocardia bannensis</name>
    <dbReference type="NCBI Taxonomy" id="630973"/>
    <lineage>
        <taxon>Bacteria</taxon>
        <taxon>Bacillati</taxon>
        <taxon>Actinomycetota</taxon>
        <taxon>Actinomycetes</taxon>
        <taxon>Pseudonocardiales</taxon>
        <taxon>Pseudonocardiaceae</taxon>
        <taxon>Pseudonocardia</taxon>
    </lineage>
</organism>
<keyword evidence="3" id="KW-0804">Transcription</keyword>
<dbReference type="InterPro" id="IPR050109">
    <property type="entry name" value="HTH-type_TetR-like_transc_reg"/>
</dbReference>
<dbReference type="SUPFAM" id="SSF46689">
    <property type="entry name" value="Homeodomain-like"/>
    <property type="match status" value="1"/>
</dbReference>
<accession>A0A848DSV4</accession>
<reference evidence="7 8" key="1">
    <citation type="submission" date="2020-04" db="EMBL/GenBank/DDBJ databases">
        <authorList>
            <person name="Klaysubun C."/>
            <person name="Duangmal K."/>
            <person name="Lipun K."/>
        </authorList>
    </citation>
    <scope>NUCLEOTIDE SEQUENCE [LARGE SCALE GENOMIC DNA]</scope>
    <source>
        <strain evidence="7 8">DSM 45300</strain>
    </source>
</reference>
<dbReference type="PROSITE" id="PS50977">
    <property type="entry name" value="HTH_TETR_2"/>
    <property type="match status" value="1"/>
</dbReference>
<evidence type="ECO:0000256" key="1">
    <source>
        <dbReference type="ARBA" id="ARBA00023015"/>
    </source>
</evidence>
<evidence type="ECO:0000256" key="4">
    <source>
        <dbReference type="PROSITE-ProRule" id="PRU00335"/>
    </source>
</evidence>
<name>A0A848DSV4_9PSEU</name>
<dbReference type="InterPro" id="IPR009057">
    <property type="entry name" value="Homeodomain-like_sf"/>
</dbReference>
<evidence type="ECO:0000313" key="8">
    <source>
        <dbReference type="Proteomes" id="UP000586918"/>
    </source>
</evidence>
<dbReference type="PANTHER" id="PTHR30055:SF234">
    <property type="entry name" value="HTH-TYPE TRANSCRIPTIONAL REGULATOR BETI"/>
    <property type="match status" value="1"/>
</dbReference>
<dbReference type="InterPro" id="IPR001647">
    <property type="entry name" value="HTH_TetR"/>
</dbReference>
<feature type="region of interest" description="Disordered" evidence="5">
    <location>
        <begin position="210"/>
        <end position="245"/>
    </location>
</feature>
<comment type="caution">
    <text evidence="7">The sequence shown here is derived from an EMBL/GenBank/DDBJ whole genome shotgun (WGS) entry which is preliminary data.</text>
</comment>
<dbReference type="Pfam" id="PF00440">
    <property type="entry name" value="TetR_N"/>
    <property type="match status" value="1"/>
</dbReference>
<dbReference type="GO" id="GO:0000976">
    <property type="term" value="F:transcription cis-regulatory region binding"/>
    <property type="evidence" value="ECO:0007669"/>
    <property type="project" value="TreeGrafter"/>
</dbReference>
<dbReference type="Proteomes" id="UP000586918">
    <property type="component" value="Unassembled WGS sequence"/>
</dbReference>
<proteinExistence type="predicted"/>
<feature type="DNA-binding region" description="H-T-H motif" evidence="4">
    <location>
        <begin position="26"/>
        <end position="45"/>
    </location>
</feature>
<keyword evidence="1" id="KW-0805">Transcription regulation</keyword>
<protein>
    <submittedName>
        <fullName evidence="7">TetR/AcrR family transcriptional regulator</fullName>
    </submittedName>
</protein>
<evidence type="ECO:0000256" key="3">
    <source>
        <dbReference type="ARBA" id="ARBA00023163"/>
    </source>
</evidence>
<dbReference type="Gene3D" id="1.10.357.10">
    <property type="entry name" value="Tetracycline Repressor, domain 2"/>
    <property type="match status" value="1"/>
</dbReference>
<feature type="domain" description="HTH tetR-type" evidence="6">
    <location>
        <begin position="3"/>
        <end position="63"/>
    </location>
</feature>
<evidence type="ECO:0000256" key="2">
    <source>
        <dbReference type="ARBA" id="ARBA00023125"/>
    </source>
</evidence>
<dbReference type="PRINTS" id="PR00455">
    <property type="entry name" value="HTHTETR"/>
</dbReference>
<sequence>MVAGRRELLLEVAADLIARHGFAKTAVADVAEAAGIAKGSVYREFASKDELLAALLRTRSLRLIERVCEAVEADPDGSRLSAVYRHGLRALLDDPLLCALYTRDSRVLGALVRGHGPGSPHPDWAGEIVLALRDAGLIRSDLPTDAVAHVLGVITTGMITIGGTAGTGPAPAVEGTFRVLTELIAGGLEPVAPADPGSGRRAVRALADRFGARIAGSDQPEREQPPGRHTAGPAVDRAPTTCRRP</sequence>
<keyword evidence="2 4" id="KW-0238">DNA-binding</keyword>
<dbReference type="EMBL" id="JAAXKZ010000222">
    <property type="protein sequence ID" value="NMH95605.1"/>
    <property type="molecule type" value="Genomic_DNA"/>
</dbReference>
<dbReference type="AlphaFoldDB" id="A0A848DSV4"/>
<gene>
    <name evidence="7" type="ORF">HF519_29530</name>
</gene>